<gene>
    <name evidence="1" type="ORF">NGAL_HAMBI1145_32810</name>
</gene>
<accession>A0A0T7FMN3</accession>
<organism evidence="1 2">
    <name type="scientific">Neorhizobium galegae bv. officinalis</name>
    <dbReference type="NCBI Taxonomy" id="323656"/>
    <lineage>
        <taxon>Bacteria</taxon>
        <taxon>Pseudomonadati</taxon>
        <taxon>Pseudomonadota</taxon>
        <taxon>Alphaproteobacteria</taxon>
        <taxon>Hyphomicrobiales</taxon>
        <taxon>Rhizobiaceae</taxon>
        <taxon>Rhizobium/Agrobacterium group</taxon>
        <taxon>Neorhizobium</taxon>
    </lineage>
</organism>
<name>A0A0T7FMN3_NEOGA</name>
<dbReference type="EMBL" id="CCRH01000008">
    <property type="protein sequence ID" value="CDZ36270.1"/>
    <property type="molecule type" value="Genomic_DNA"/>
</dbReference>
<dbReference type="AlphaFoldDB" id="A0A0T7FMN3"/>
<dbReference type="Proteomes" id="UP000046176">
    <property type="component" value="Unassembled WGS sequence"/>
</dbReference>
<reference evidence="1 2" key="1">
    <citation type="submission" date="2014-08" db="EMBL/GenBank/DDBJ databases">
        <authorList>
            <person name="Chen Y.-H."/>
        </authorList>
    </citation>
    <scope>NUCLEOTIDE SEQUENCE [LARGE SCALE GENOMIC DNA]</scope>
</reference>
<proteinExistence type="predicted"/>
<evidence type="ECO:0000313" key="1">
    <source>
        <dbReference type="EMBL" id="CDZ36270.1"/>
    </source>
</evidence>
<sequence length="179" mass="20221">MRHTNQFNHSKIFAPLLSSFAIWDQLGSCYADSRRPSYGESQSFKKGLFHFGLQRSSAGGGRPTAAEIDHLYMLRNGVVHDAAFTSHSRDETKWYIFRYDESIPSVVKLPTTPWDGQVSNISAATTTLVNRDRLVEMTSHGIEIVLDLLTNHRSDLAVLKNKAEIITKYLLWLPRQAAV</sequence>
<protein>
    <submittedName>
        <fullName evidence="1">Uncharacterized protein</fullName>
    </submittedName>
</protein>
<evidence type="ECO:0000313" key="2">
    <source>
        <dbReference type="Proteomes" id="UP000046176"/>
    </source>
</evidence>